<feature type="non-terminal residue" evidence="1">
    <location>
        <position position="1"/>
    </location>
</feature>
<sequence length="210" mass="24626">IPTWDGNTSTIVSWIQKIDDYSYWSEAINEQLERIIPMHLTGSAERWHYSLPAIHQGDIEQSWDQLRQAIVSYYMNCKFWEEQKAKATCAMYQECGNTRKMPSDYYIQKSKLLNLSGNWDDASLISEIMDGAPEIWSTILTTELYENTVEFQNAIWFHKKTLMNLSNLMQLSKFDKPTTNMYEKKNNFFEHMAWTNLVGASTKLPPPRFP</sequence>
<proteinExistence type="predicted"/>
<keyword evidence="2" id="KW-1185">Reference proteome</keyword>
<dbReference type="OrthoDB" id="3203159at2759"/>
<dbReference type="STRING" id="47427.A0A2H3DE36"/>
<evidence type="ECO:0000313" key="2">
    <source>
        <dbReference type="Proteomes" id="UP000217790"/>
    </source>
</evidence>
<name>A0A2H3DE36_ARMGA</name>
<accession>A0A2H3DE36</accession>
<evidence type="ECO:0008006" key="3">
    <source>
        <dbReference type="Google" id="ProtNLM"/>
    </source>
</evidence>
<dbReference type="AlphaFoldDB" id="A0A2H3DE36"/>
<dbReference type="InParanoid" id="A0A2H3DE36"/>
<reference evidence="2" key="1">
    <citation type="journal article" date="2017" name="Nat. Ecol. Evol.">
        <title>Genome expansion and lineage-specific genetic innovations in the forest pathogenic fungi Armillaria.</title>
        <authorList>
            <person name="Sipos G."/>
            <person name="Prasanna A.N."/>
            <person name="Walter M.C."/>
            <person name="O'Connor E."/>
            <person name="Balint B."/>
            <person name="Krizsan K."/>
            <person name="Kiss B."/>
            <person name="Hess J."/>
            <person name="Varga T."/>
            <person name="Slot J."/>
            <person name="Riley R."/>
            <person name="Boka B."/>
            <person name="Rigling D."/>
            <person name="Barry K."/>
            <person name="Lee J."/>
            <person name="Mihaltcheva S."/>
            <person name="LaButti K."/>
            <person name="Lipzen A."/>
            <person name="Waldron R."/>
            <person name="Moloney N.M."/>
            <person name="Sperisen C."/>
            <person name="Kredics L."/>
            <person name="Vagvoelgyi C."/>
            <person name="Patrignani A."/>
            <person name="Fitzpatrick D."/>
            <person name="Nagy I."/>
            <person name="Doyle S."/>
            <person name="Anderson J.B."/>
            <person name="Grigoriev I.V."/>
            <person name="Gueldener U."/>
            <person name="Muensterkoetter M."/>
            <person name="Nagy L.G."/>
        </authorList>
    </citation>
    <scope>NUCLEOTIDE SEQUENCE [LARGE SCALE GENOMIC DNA]</scope>
    <source>
        <strain evidence="2">Ar21-2</strain>
    </source>
</reference>
<organism evidence="1 2">
    <name type="scientific">Armillaria gallica</name>
    <name type="common">Bulbous honey fungus</name>
    <name type="synonym">Armillaria bulbosa</name>
    <dbReference type="NCBI Taxonomy" id="47427"/>
    <lineage>
        <taxon>Eukaryota</taxon>
        <taxon>Fungi</taxon>
        <taxon>Dikarya</taxon>
        <taxon>Basidiomycota</taxon>
        <taxon>Agaricomycotina</taxon>
        <taxon>Agaricomycetes</taxon>
        <taxon>Agaricomycetidae</taxon>
        <taxon>Agaricales</taxon>
        <taxon>Marasmiineae</taxon>
        <taxon>Physalacriaceae</taxon>
        <taxon>Armillaria</taxon>
    </lineage>
</organism>
<dbReference type="Proteomes" id="UP000217790">
    <property type="component" value="Unassembled WGS sequence"/>
</dbReference>
<dbReference type="EMBL" id="KZ293656">
    <property type="protein sequence ID" value="PBK93495.1"/>
    <property type="molecule type" value="Genomic_DNA"/>
</dbReference>
<protein>
    <recommendedName>
        <fullName evidence="3">Retrotransposon gag domain-containing protein</fullName>
    </recommendedName>
</protein>
<evidence type="ECO:0000313" key="1">
    <source>
        <dbReference type="EMBL" id="PBK93495.1"/>
    </source>
</evidence>
<gene>
    <name evidence="1" type="ORF">ARMGADRAFT_929177</name>
</gene>